<sequence>MVRRVHYEDLIIDLYLLNSLDTGGGRKKTAKLLFILEEDLYHKKVVGPHYIMKRYPEGPYDKRIETNLENLTKNGYLKHTNRYYQNSLTSKFIKEIDDLIQENSLIFTQLDKIIENFGTESGDKIAEFIYSLPQIGMQRKSFFDYREFEAIIDPRQVHNPTFRFFLDDAWYDTIEILLNPKMFLKLKTAIKDCQVGNFTLL</sequence>
<reference evidence="1" key="1">
    <citation type="journal article" date="2015" name="Nature">
        <title>Complex archaea that bridge the gap between prokaryotes and eukaryotes.</title>
        <authorList>
            <person name="Spang A."/>
            <person name="Saw J.H."/>
            <person name="Jorgensen S.L."/>
            <person name="Zaremba-Niedzwiedzka K."/>
            <person name="Martijn J."/>
            <person name="Lind A.E."/>
            <person name="van Eijk R."/>
            <person name="Schleper C."/>
            <person name="Guy L."/>
            <person name="Ettema T.J."/>
        </authorList>
    </citation>
    <scope>NUCLEOTIDE SEQUENCE</scope>
</reference>
<comment type="caution">
    <text evidence="1">The sequence shown here is derived from an EMBL/GenBank/DDBJ whole genome shotgun (WGS) entry which is preliminary data.</text>
</comment>
<organism evidence="1">
    <name type="scientific">marine sediment metagenome</name>
    <dbReference type="NCBI Taxonomy" id="412755"/>
    <lineage>
        <taxon>unclassified sequences</taxon>
        <taxon>metagenomes</taxon>
        <taxon>ecological metagenomes</taxon>
    </lineage>
</organism>
<protein>
    <recommendedName>
        <fullName evidence="2">Antitoxin SocA-like Panacea domain-containing protein</fullName>
    </recommendedName>
</protein>
<accession>A0A0F9N432</accession>
<evidence type="ECO:0008006" key="2">
    <source>
        <dbReference type="Google" id="ProtNLM"/>
    </source>
</evidence>
<dbReference type="AlphaFoldDB" id="A0A0F9N432"/>
<name>A0A0F9N432_9ZZZZ</name>
<evidence type="ECO:0000313" key="1">
    <source>
        <dbReference type="EMBL" id="KKM83475.1"/>
    </source>
</evidence>
<dbReference type="EMBL" id="LAZR01007708">
    <property type="protein sequence ID" value="KKM83475.1"/>
    <property type="molecule type" value="Genomic_DNA"/>
</dbReference>
<proteinExistence type="predicted"/>
<gene>
    <name evidence="1" type="ORF">LCGC14_1309030</name>
</gene>